<dbReference type="InterPro" id="IPR039426">
    <property type="entry name" value="TonB-dep_rcpt-like"/>
</dbReference>
<keyword evidence="21" id="KW-1185">Reference proteome</keyword>
<dbReference type="Proteomes" id="UP000460561">
    <property type="component" value="Unassembled WGS sequence"/>
</dbReference>
<evidence type="ECO:0000256" key="2">
    <source>
        <dbReference type="ARBA" id="ARBA00009810"/>
    </source>
</evidence>
<dbReference type="InterPro" id="IPR010917">
    <property type="entry name" value="TonB_rcpt_CS"/>
</dbReference>
<dbReference type="GO" id="GO:0038023">
    <property type="term" value="F:signaling receptor activity"/>
    <property type="evidence" value="ECO:0007669"/>
    <property type="project" value="InterPro"/>
</dbReference>
<dbReference type="PROSITE" id="PS52016">
    <property type="entry name" value="TONB_DEPENDENT_REC_3"/>
    <property type="match status" value="1"/>
</dbReference>
<evidence type="ECO:0000256" key="14">
    <source>
        <dbReference type="PROSITE-ProRule" id="PRU01360"/>
    </source>
</evidence>
<dbReference type="Pfam" id="PF07715">
    <property type="entry name" value="Plug"/>
    <property type="match status" value="1"/>
</dbReference>
<keyword evidence="9" id="KW-0406">Ion transport</keyword>
<dbReference type="AlphaFoldDB" id="A0A845A833"/>
<sequence length="720" mass="78491">MIFATRPHTCAASRHASISLCALACVLSANTAQADEASDADGAKQIVVTGAYTSDKALASGTGLDLTIQETPQSVTVITTQRIKDQGLHTLTDVVNNAAGISSQAYDSSRNGFSSRGFTISDYQVDGIPVQWDVGFSAGESLLDLAIYDHVEIVRGATGLMTGAGNPSASINLVRKHATSQELTGSVAGSYASWDRWSLTGDISTPITSDGTVRARVVGRYAKGDSFVDYLQDRTGIAYGVVDADLSPTTLLSVGASFQKNDPDGSQWGGLPVWFSDGSRTDWRRSKTTAAKWASWQSTNATQFLNLTQQIGSNWTIKGYANHTQNKGKLRLLYLSGTLDRDTGEGLSPLASRYQSRSDQIDFGLRVNGTFALLGREHELTLGASYAKQNFDYYSFARTSDLGSTGNFFEWDGSFEEPQWGERSQVVDRTTKQWGYYAATRLSLADPLHVIVGARLSSWTREGNYYGTAQDYGDRNRLLPYAGVLYDIVPGQTLYASYTKIFNPQNYQDRNGDFLPPVTGVNYEAGLKSSYFDGALTTSLAVFRIEQDNLGQIDPDHMVPGTTNQAYTAAEGAHSKGFEIEANGRILPGWEVSASYTGFKARDTNGVRINTLSPQRLARLFTTYAFQDGLEGLAVGGGVSWQGFTYTDATNPVTSKTERLGNPSYALVNLMARYRMNNGLSAQVNVANLFDKTYYSQIGFYSQYAYGQPRSVTATLRYEF</sequence>
<dbReference type="GO" id="GO:0015891">
    <property type="term" value="P:siderophore transport"/>
    <property type="evidence" value="ECO:0007669"/>
    <property type="project" value="InterPro"/>
</dbReference>
<keyword evidence="13 14" id="KW-0998">Cell outer membrane</keyword>
<evidence type="ECO:0000256" key="16">
    <source>
        <dbReference type="RuleBase" id="RU003357"/>
    </source>
</evidence>
<dbReference type="InterPro" id="IPR012910">
    <property type="entry name" value="Plug_dom"/>
</dbReference>
<evidence type="ECO:0000256" key="17">
    <source>
        <dbReference type="SAM" id="SignalP"/>
    </source>
</evidence>
<evidence type="ECO:0000313" key="20">
    <source>
        <dbReference type="EMBL" id="MXP24726.1"/>
    </source>
</evidence>
<keyword evidence="10 16" id="KW-0798">TonB box</keyword>
<evidence type="ECO:0000313" key="21">
    <source>
        <dbReference type="Proteomes" id="UP000460561"/>
    </source>
</evidence>
<dbReference type="InterPro" id="IPR037066">
    <property type="entry name" value="Plug_dom_sf"/>
</dbReference>
<evidence type="ECO:0000256" key="11">
    <source>
        <dbReference type="ARBA" id="ARBA00023136"/>
    </source>
</evidence>
<dbReference type="CDD" id="cd01347">
    <property type="entry name" value="ligand_gated_channel"/>
    <property type="match status" value="1"/>
</dbReference>
<evidence type="ECO:0000259" key="18">
    <source>
        <dbReference type="Pfam" id="PF00593"/>
    </source>
</evidence>
<dbReference type="InterPro" id="IPR036942">
    <property type="entry name" value="Beta-barrel_TonB_sf"/>
</dbReference>
<evidence type="ECO:0000256" key="8">
    <source>
        <dbReference type="ARBA" id="ARBA00023004"/>
    </source>
</evidence>
<evidence type="ECO:0000256" key="5">
    <source>
        <dbReference type="ARBA" id="ARBA00022496"/>
    </source>
</evidence>
<keyword evidence="11 14" id="KW-0472">Membrane</keyword>
<dbReference type="EMBL" id="WTYQ01000001">
    <property type="protein sequence ID" value="MXP24726.1"/>
    <property type="molecule type" value="Genomic_DNA"/>
</dbReference>
<reference evidence="20 21" key="1">
    <citation type="submission" date="2019-12" db="EMBL/GenBank/DDBJ databases">
        <title>Genomic-based taxomic classification of the family Erythrobacteraceae.</title>
        <authorList>
            <person name="Xu L."/>
        </authorList>
    </citation>
    <scope>NUCLEOTIDE SEQUENCE [LARGE SCALE GENOMIC DNA]</scope>
    <source>
        <strain evidence="20 21">DSM 18604</strain>
    </source>
</reference>
<keyword evidence="6 14" id="KW-0812">Transmembrane</keyword>
<evidence type="ECO:0000256" key="9">
    <source>
        <dbReference type="ARBA" id="ARBA00023065"/>
    </source>
</evidence>
<dbReference type="InterPro" id="IPR000531">
    <property type="entry name" value="Beta-barrel_TonB"/>
</dbReference>
<dbReference type="PANTHER" id="PTHR32552">
    <property type="entry name" value="FERRICHROME IRON RECEPTOR-RELATED"/>
    <property type="match status" value="1"/>
</dbReference>
<feature type="chain" id="PRO_5032303382" evidence="17">
    <location>
        <begin position="35"/>
        <end position="720"/>
    </location>
</feature>
<dbReference type="Gene3D" id="2.170.130.10">
    <property type="entry name" value="TonB-dependent receptor, plug domain"/>
    <property type="match status" value="1"/>
</dbReference>
<evidence type="ECO:0000256" key="3">
    <source>
        <dbReference type="ARBA" id="ARBA00022448"/>
    </source>
</evidence>
<evidence type="ECO:0000256" key="6">
    <source>
        <dbReference type="ARBA" id="ARBA00022692"/>
    </source>
</evidence>
<proteinExistence type="inferred from homology"/>
<feature type="short sequence motif" description="TonB C-terminal box" evidence="15">
    <location>
        <begin position="703"/>
        <end position="720"/>
    </location>
</feature>
<dbReference type="OrthoDB" id="9760333at2"/>
<keyword evidence="4 14" id="KW-1134">Transmembrane beta strand</keyword>
<dbReference type="InterPro" id="IPR010105">
    <property type="entry name" value="TonB_sidphr_rcpt"/>
</dbReference>
<keyword evidence="12 20" id="KW-0675">Receptor</keyword>
<dbReference type="FunFam" id="2.170.130.10:FF:000010">
    <property type="entry name" value="Ferripyoverdine receptor"/>
    <property type="match status" value="1"/>
</dbReference>
<dbReference type="PANTHER" id="PTHR32552:SF74">
    <property type="entry name" value="HYDROXAMATE SIDEROPHORE RECEPTOR FHUE"/>
    <property type="match status" value="1"/>
</dbReference>
<organism evidence="20 21">
    <name type="scientific">Altericroceibacterium indicum</name>
    <dbReference type="NCBI Taxonomy" id="374177"/>
    <lineage>
        <taxon>Bacteria</taxon>
        <taxon>Pseudomonadati</taxon>
        <taxon>Pseudomonadota</taxon>
        <taxon>Alphaproteobacteria</taxon>
        <taxon>Sphingomonadales</taxon>
        <taxon>Erythrobacteraceae</taxon>
        <taxon>Altericroceibacterium</taxon>
    </lineage>
</organism>
<evidence type="ECO:0000256" key="7">
    <source>
        <dbReference type="ARBA" id="ARBA00022729"/>
    </source>
</evidence>
<keyword evidence="7 17" id="KW-0732">Signal</keyword>
<dbReference type="GO" id="GO:0015344">
    <property type="term" value="F:siderophore uptake transmembrane transporter activity"/>
    <property type="evidence" value="ECO:0007669"/>
    <property type="project" value="TreeGrafter"/>
</dbReference>
<keyword evidence="3 14" id="KW-0813">Transport</keyword>
<comment type="similarity">
    <text evidence="2 14 16">Belongs to the TonB-dependent receptor family.</text>
</comment>
<evidence type="ECO:0000256" key="15">
    <source>
        <dbReference type="PROSITE-ProRule" id="PRU10144"/>
    </source>
</evidence>
<evidence type="ECO:0000256" key="13">
    <source>
        <dbReference type="ARBA" id="ARBA00023237"/>
    </source>
</evidence>
<feature type="domain" description="TonB-dependent receptor-like beta-barrel" evidence="18">
    <location>
        <begin position="257"/>
        <end position="689"/>
    </location>
</feature>
<feature type="signal peptide" evidence="17">
    <location>
        <begin position="1"/>
        <end position="34"/>
    </location>
</feature>
<dbReference type="PROSITE" id="PS01156">
    <property type="entry name" value="TONB_DEPENDENT_REC_2"/>
    <property type="match status" value="1"/>
</dbReference>
<evidence type="ECO:0000256" key="4">
    <source>
        <dbReference type="ARBA" id="ARBA00022452"/>
    </source>
</evidence>
<comment type="caution">
    <text evidence="20">The sequence shown here is derived from an EMBL/GenBank/DDBJ whole genome shotgun (WGS) entry which is preliminary data.</text>
</comment>
<dbReference type="GO" id="GO:0009279">
    <property type="term" value="C:cell outer membrane"/>
    <property type="evidence" value="ECO:0007669"/>
    <property type="project" value="UniProtKB-SubCell"/>
</dbReference>
<keyword evidence="5" id="KW-0410">Iron transport</keyword>
<evidence type="ECO:0000256" key="1">
    <source>
        <dbReference type="ARBA" id="ARBA00004571"/>
    </source>
</evidence>
<dbReference type="Pfam" id="PF00593">
    <property type="entry name" value="TonB_dep_Rec_b-barrel"/>
    <property type="match status" value="1"/>
</dbReference>
<evidence type="ECO:0000259" key="19">
    <source>
        <dbReference type="Pfam" id="PF07715"/>
    </source>
</evidence>
<feature type="domain" description="TonB-dependent receptor plug" evidence="19">
    <location>
        <begin position="68"/>
        <end position="168"/>
    </location>
</feature>
<comment type="subcellular location">
    <subcellularLocation>
        <location evidence="1 14">Cell outer membrane</location>
        <topology evidence="1 14">Multi-pass membrane protein</topology>
    </subcellularLocation>
</comment>
<name>A0A845A833_9SPHN</name>
<dbReference type="RefSeq" id="WP_160737929.1">
    <property type="nucleotide sequence ID" value="NZ_WTYQ01000001.1"/>
</dbReference>
<evidence type="ECO:0000256" key="10">
    <source>
        <dbReference type="ARBA" id="ARBA00023077"/>
    </source>
</evidence>
<dbReference type="Gene3D" id="2.40.170.20">
    <property type="entry name" value="TonB-dependent receptor, beta-barrel domain"/>
    <property type="match status" value="1"/>
</dbReference>
<gene>
    <name evidence="20" type="ORF">GRI39_01530</name>
</gene>
<dbReference type="SUPFAM" id="SSF56935">
    <property type="entry name" value="Porins"/>
    <property type="match status" value="1"/>
</dbReference>
<dbReference type="NCBIfam" id="TIGR01783">
    <property type="entry name" value="TonB-siderophor"/>
    <property type="match status" value="1"/>
</dbReference>
<keyword evidence="8" id="KW-0408">Iron</keyword>
<accession>A0A845A833</accession>
<protein>
    <submittedName>
        <fullName evidence="20">TonB-dependent siderophore receptor</fullName>
    </submittedName>
</protein>
<evidence type="ECO:0000256" key="12">
    <source>
        <dbReference type="ARBA" id="ARBA00023170"/>
    </source>
</evidence>